<feature type="compositionally biased region" description="Polar residues" evidence="1">
    <location>
        <begin position="14"/>
        <end position="23"/>
    </location>
</feature>
<dbReference type="Pfam" id="PF05159">
    <property type="entry name" value="Capsule_synth"/>
    <property type="match status" value="1"/>
</dbReference>
<sequence>MLVSGQSEGYCGDMTNTTGKPQTSPQRSFLFLQGPHGPFFSELANRLRETGANCVRVAFNAGDGSRWRDRSSLLAFREPLHAWPDQLRQWIAKTAATDLVLYGDVRRHHAEAIRIAKDAGLTIHIFEEGYLRPYWATYERDGSNGNSRLMRITLEQMANALSRTADVPALPPDRWGDLRMHMVHGALYHWHVLFRNHSFPHYRPHRDQSVSEEFRLQLLRLLRRPRHMVERWITTRRIRTGGRPFHVVLLQLEHDANFRAYSDFASQTDFVDMAIRGFAKGAPPHHRLVFKAHPLEDGRAPLERTIREGARTHGVQDRVHFVRGGKLAYLLQAARSAVTVNSTSAHQALWRGLPVRSFGISVYDKPGLVSQQALPDFFADPMPPDAGAYAIYRQFLLETSQVPGGFYSTKGRSQLLRQVVDRMLSPDDPYALRLEPRETEAQQLRVVR</sequence>
<keyword evidence="3" id="KW-1185">Reference proteome</keyword>
<evidence type="ECO:0000313" key="2">
    <source>
        <dbReference type="EMBL" id="GGC06272.1"/>
    </source>
</evidence>
<dbReference type="EMBL" id="BMFC01000005">
    <property type="protein sequence ID" value="GGC06272.1"/>
    <property type="molecule type" value="Genomic_DNA"/>
</dbReference>
<reference evidence="3" key="1">
    <citation type="journal article" date="2019" name="Int. J. Syst. Evol. Microbiol.">
        <title>The Global Catalogue of Microorganisms (GCM) 10K type strain sequencing project: providing services to taxonomists for standard genome sequencing and annotation.</title>
        <authorList>
            <consortium name="The Broad Institute Genomics Platform"/>
            <consortium name="The Broad Institute Genome Sequencing Center for Infectious Disease"/>
            <person name="Wu L."/>
            <person name="Ma J."/>
        </authorList>
    </citation>
    <scope>NUCLEOTIDE SEQUENCE [LARGE SCALE GENOMIC DNA]</scope>
    <source>
        <strain evidence="3">CGMCC 1.12478</strain>
    </source>
</reference>
<accession>A0ABQ1KQU7</accession>
<feature type="region of interest" description="Disordered" evidence="1">
    <location>
        <begin position="1"/>
        <end position="23"/>
    </location>
</feature>
<dbReference type="InterPro" id="IPR007833">
    <property type="entry name" value="Capsule_polysaccharide_synth"/>
</dbReference>
<evidence type="ECO:0000313" key="3">
    <source>
        <dbReference type="Proteomes" id="UP000645462"/>
    </source>
</evidence>
<evidence type="ECO:0000256" key="1">
    <source>
        <dbReference type="SAM" id="MobiDB-lite"/>
    </source>
</evidence>
<gene>
    <name evidence="2" type="primary">kpsS</name>
    <name evidence="2" type="ORF">GCM10011363_23750</name>
</gene>
<organism evidence="2 3">
    <name type="scientific">Marivita lacus</name>
    <dbReference type="NCBI Taxonomy" id="1323742"/>
    <lineage>
        <taxon>Bacteria</taxon>
        <taxon>Pseudomonadati</taxon>
        <taxon>Pseudomonadota</taxon>
        <taxon>Alphaproteobacteria</taxon>
        <taxon>Rhodobacterales</taxon>
        <taxon>Roseobacteraceae</taxon>
        <taxon>Marivita</taxon>
    </lineage>
</organism>
<comment type="caution">
    <text evidence="2">The sequence shown here is derived from an EMBL/GenBank/DDBJ whole genome shotgun (WGS) entry which is preliminary data.</text>
</comment>
<protein>
    <submittedName>
        <fullName evidence="2">Capsule biosynthesis protein CapA</fullName>
    </submittedName>
</protein>
<dbReference type="Proteomes" id="UP000645462">
    <property type="component" value="Unassembled WGS sequence"/>
</dbReference>
<proteinExistence type="predicted"/>
<name>A0ABQ1KQU7_9RHOB</name>